<proteinExistence type="predicted"/>
<evidence type="ECO:0000313" key="1">
    <source>
        <dbReference type="EMBL" id="KRO26107.1"/>
    </source>
</evidence>
<name>A0A0R2NN53_9LACO</name>
<evidence type="ECO:0000313" key="2">
    <source>
        <dbReference type="Proteomes" id="UP000050920"/>
    </source>
</evidence>
<sequence>MTALALFSTALTTVAVNNQPVTAQADTTAPAIKQDANFTITKNGGTHTMTIKDVTCVPGGTVTVATPTIEGYITKSKTITLKLSADGKTFTPTTAVNYYNAKEKSELANRTYSEDPTSIEITKDGKTQTVEVGKQGGTAGTIIDVPAPNYAGYKASANTVKLGVYIEDSDAKDSQAYFEQLSDVSYTKEYAYNVNNFISQKVNNNQSVQVTGKLAVATAELATNHPATYVRINNYNGSQYVKLNNDLSFDATISAKGAYHTSATAGYYETTTDAKGNTVKTFKELSKKVNVAVKPYVSAYTVKNFVSAKTSDNKSVKVTGSAAVANAAAAKTNPATYVRINNYNGSKYIKLATNGSFNATISAKGAYHTSATLGYYTTTTDANGKTVKKFNTNSPKVNVAVKPAVKQYAYSVSKLASQKTKSNKSIKVTGAVKVSTKALAKKHAATYVRITNYNGKQYVKLNNKLTFTKTISAKGAKHTSAVAGYYTSKKSGSKTVKTFHVLSANKKVTVKAYK</sequence>
<dbReference type="EMBL" id="AYGX02000140">
    <property type="protein sequence ID" value="KRO26107.1"/>
    <property type="molecule type" value="Genomic_DNA"/>
</dbReference>
<reference evidence="1 2" key="1">
    <citation type="journal article" date="2015" name="Genome Announc.">
        <title>Expanding the biotechnology potential of lactobacilli through comparative genomics of 213 strains and associated genera.</title>
        <authorList>
            <person name="Sun Z."/>
            <person name="Harris H.M."/>
            <person name="McCann A."/>
            <person name="Guo C."/>
            <person name="Argimon S."/>
            <person name="Zhang W."/>
            <person name="Yang X."/>
            <person name="Jeffery I.B."/>
            <person name="Cooney J.C."/>
            <person name="Kagawa T.F."/>
            <person name="Liu W."/>
            <person name="Song Y."/>
            <person name="Salvetti E."/>
            <person name="Wrobel A."/>
            <person name="Rasinkangas P."/>
            <person name="Parkhill J."/>
            <person name="Rea M.C."/>
            <person name="O'Sullivan O."/>
            <person name="Ritari J."/>
            <person name="Douillard F.P."/>
            <person name="Paul Ross R."/>
            <person name="Yang R."/>
            <person name="Briner A.E."/>
            <person name="Felis G.E."/>
            <person name="de Vos W.M."/>
            <person name="Barrangou R."/>
            <person name="Klaenhammer T.R."/>
            <person name="Caufield P.W."/>
            <person name="Cui Y."/>
            <person name="Zhang H."/>
            <person name="O'Toole P.W."/>
        </authorList>
    </citation>
    <scope>NUCLEOTIDE SEQUENCE [LARGE SCALE GENOMIC DNA]</scope>
    <source>
        <strain evidence="1 2">DSM 21115</strain>
    </source>
</reference>
<gene>
    <name evidence="1" type="ORF">DY78_GL001079</name>
</gene>
<organism evidence="1 2">
    <name type="scientific">Lactiplantibacillus fabifermentans DSM 21115</name>
    <dbReference type="NCBI Taxonomy" id="1413187"/>
    <lineage>
        <taxon>Bacteria</taxon>
        <taxon>Bacillati</taxon>
        <taxon>Bacillota</taxon>
        <taxon>Bacilli</taxon>
        <taxon>Lactobacillales</taxon>
        <taxon>Lactobacillaceae</taxon>
        <taxon>Lactiplantibacillus</taxon>
    </lineage>
</organism>
<comment type="caution">
    <text evidence="1">The sequence shown here is derived from an EMBL/GenBank/DDBJ whole genome shotgun (WGS) entry which is preliminary data.</text>
</comment>
<protein>
    <submittedName>
        <fullName evidence="1">Uncharacterized protein</fullName>
    </submittedName>
</protein>
<accession>A0A0R2NN53</accession>
<dbReference type="Proteomes" id="UP000050920">
    <property type="component" value="Unassembled WGS sequence"/>
</dbReference>
<keyword evidence="2" id="KW-1185">Reference proteome</keyword>
<dbReference type="AlphaFoldDB" id="A0A0R2NN53"/>